<dbReference type="GO" id="GO:0008360">
    <property type="term" value="P:regulation of cell shape"/>
    <property type="evidence" value="ECO:0007669"/>
    <property type="project" value="UniProtKB-KW"/>
</dbReference>
<evidence type="ECO:0000313" key="19">
    <source>
        <dbReference type="EMBL" id="OGI47301.1"/>
    </source>
</evidence>
<dbReference type="InterPro" id="IPR050515">
    <property type="entry name" value="Beta-lactam/transpept"/>
</dbReference>
<dbReference type="GO" id="GO:0008658">
    <property type="term" value="F:penicillin binding"/>
    <property type="evidence" value="ECO:0007669"/>
    <property type="project" value="InterPro"/>
</dbReference>
<feature type="active site" description="Acyl-ester intermediate" evidence="16">
    <location>
        <position position="293"/>
    </location>
</feature>
<evidence type="ECO:0000256" key="4">
    <source>
        <dbReference type="ARBA" id="ARBA00022618"/>
    </source>
</evidence>
<dbReference type="InterPro" id="IPR005311">
    <property type="entry name" value="PBP_dimer"/>
</dbReference>
<evidence type="ECO:0000256" key="15">
    <source>
        <dbReference type="ARBA" id="ARBA00023316"/>
    </source>
</evidence>
<keyword evidence="13 16" id="KW-0717">Septation</keyword>
<dbReference type="STRING" id="1817760.A2151_09225"/>
<comment type="similarity">
    <text evidence="16">Belongs to the transpeptidase family. FtsI subfamily.</text>
</comment>
<dbReference type="InterPro" id="IPR036138">
    <property type="entry name" value="PBP_dimer_sf"/>
</dbReference>
<dbReference type="InterPro" id="IPR001460">
    <property type="entry name" value="PCN-bd_Tpept"/>
</dbReference>
<dbReference type="Gene3D" id="3.40.710.10">
    <property type="entry name" value="DD-peptidase/beta-lactamase superfamily"/>
    <property type="match status" value="1"/>
</dbReference>
<dbReference type="GO" id="GO:0000917">
    <property type="term" value="P:division septum assembly"/>
    <property type="evidence" value="ECO:0007669"/>
    <property type="project" value="UniProtKB-KW"/>
</dbReference>
<comment type="function">
    <text evidence="16">Catalyzes cross-linking of the peptidoglycan cell wall at the division septum.</text>
</comment>
<evidence type="ECO:0000256" key="3">
    <source>
        <dbReference type="ARBA" id="ARBA00022519"/>
    </source>
</evidence>
<dbReference type="HAMAP" id="MF_02080">
    <property type="entry name" value="FtsI_transpept"/>
    <property type="match status" value="1"/>
</dbReference>
<dbReference type="Pfam" id="PF00905">
    <property type="entry name" value="Transpeptidase"/>
    <property type="match status" value="1"/>
</dbReference>
<dbReference type="PANTHER" id="PTHR30627">
    <property type="entry name" value="PEPTIDOGLYCAN D,D-TRANSPEPTIDASE"/>
    <property type="match status" value="1"/>
</dbReference>
<keyword evidence="2 16" id="KW-1003">Cell membrane</keyword>
<dbReference type="Proteomes" id="UP000178885">
    <property type="component" value="Unassembled WGS sequence"/>
</dbReference>
<dbReference type="EMBL" id="MFSU01000059">
    <property type="protein sequence ID" value="OGI47301.1"/>
    <property type="molecule type" value="Genomic_DNA"/>
</dbReference>
<dbReference type="GO" id="GO:0009252">
    <property type="term" value="P:peptidoglycan biosynthetic process"/>
    <property type="evidence" value="ECO:0007669"/>
    <property type="project" value="UniProtKB-UniRule"/>
</dbReference>
<dbReference type="GO" id="GO:0009002">
    <property type="term" value="F:serine-type D-Ala-D-Ala carboxypeptidase activity"/>
    <property type="evidence" value="ECO:0007669"/>
    <property type="project" value="UniProtKB-UniRule"/>
</dbReference>
<keyword evidence="4 16" id="KW-0132">Cell division</keyword>
<keyword evidence="12 16" id="KW-0472">Membrane</keyword>
<comment type="pathway">
    <text evidence="16">Cell wall biogenesis; peptidoglycan biosynthesis.</text>
</comment>
<accession>A0A1F6TQ87</accession>
<evidence type="ECO:0000256" key="10">
    <source>
        <dbReference type="ARBA" id="ARBA00022984"/>
    </source>
</evidence>
<keyword evidence="10 16" id="KW-0573">Peptidoglycan synthesis</keyword>
<feature type="domain" description="Penicillin-binding protein dimerisation" evidence="18">
    <location>
        <begin position="58"/>
        <end position="204"/>
    </location>
</feature>
<keyword evidence="15 16" id="KW-0961">Cell wall biogenesis/degradation</keyword>
<protein>
    <recommendedName>
        <fullName evidence="16">Peptidoglycan D,D-transpeptidase FtsI</fullName>
        <ecNumber evidence="16">3.4.16.4</ecNumber>
    </recommendedName>
    <alternativeName>
        <fullName evidence="16">Penicillin-binding protein 3</fullName>
        <shortName evidence="16">PBP-3</shortName>
    </alternativeName>
</protein>
<proteinExistence type="inferred from homology"/>
<dbReference type="SUPFAM" id="SSF56601">
    <property type="entry name" value="beta-lactamase/transpeptidase-like"/>
    <property type="match status" value="1"/>
</dbReference>
<keyword evidence="5 16" id="KW-0121">Carboxypeptidase</keyword>
<evidence type="ECO:0000256" key="13">
    <source>
        <dbReference type="ARBA" id="ARBA00023210"/>
    </source>
</evidence>
<dbReference type="AlphaFoldDB" id="A0A1F6TQ87"/>
<evidence type="ECO:0000256" key="16">
    <source>
        <dbReference type="HAMAP-Rule" id="MF_02080"/>
    </source>
</evidence>
<evidence type="ECO:0000256" key="2">
    <source>
        <dbReference type="ARBA" id="ARBA00022475"/>
    </source>
</evidence>
<comment type="subcellular location">
    <subcellularLocation>
        <location evidence="1">Membrane</location>
    </subcellularLocation>
</comment>
<evidence type="ECO:0000256" key="14">
    <source>
        <dbReference type="ARBA" id="ARBA00023306"/>
    </source>
</evidence>
<gene>
    <name evidence="16" type="primary">ftsI</name>
    <name evidence="19" type="ORF">A2151_09225</name>
</gene>
<evidence type="ECO:0000256" key="9">
    <source>
        <dbReference type="ARBA" id="ARBA00022960"/>
    </source>
</evidence>
<evidence type="ECO:0000259" key="17">
    <source>
        <dbReference type="Pfam" id="PF00905"/>
    </source>
</evidence>
<dbReference type="EC" id="3.4.16.4" evidence="16"/>
<keyword evidence="6 16" id="KW-0645">Protease</keyword>
<evidence type="ECO:0000256" key="11">
    <source>
        <dbReference type="ARBA" id="ARBA00022989"/>
    </source>
</evidence>
<evidence type="ECO:0000313" key="20">
    <source>
        <dbReference type="Proteomes" id="UP000178885"/>
    </source>
</evidence>
<dbReference type="UniPathway" id="UPA00219"/>
<evidence type="ECO:0000256" key="12">
    <source>
        <dbReference type="ARBA" id="ARBA00023136"/>
    </source>
</evidence>
<keyword evidence="9 16" id="KW-0133">Cell shape</keyword>
<evidence type="ECO:0000256" key="8">
    <source>
        <dbReference type="ARBA" id="ARBA00022801"/>
    </source>
</evidence>
<reference evidence="19 20" key="1">
    <citation type="journal article" date="2016" name="Nat. Commun.">
        <title>Thousands of microbial genomes shed light on interconnected biogeochemical processes in an aquifer system.</title>
        <authorList>
            <person name="Anantharaman K."/>
            <person name="Brown C.T."/>
            <person name="Hug L.A."/>
            <person name="Sharon I."/>
            <person name="Castelle C.J."/>
            <person name="Probst A.J."/>
            <person name="Thomas B.C."/>
            <person name="Singh A."/>
            <person name="Wilkins M.J."/>
            <person name="Karaoz U."/>
            <person name="Brodie E.L."/>
            <person name="Williams K.H."/>
            <person name="Hubbard S.S."/>
            <person name="Banfield J.F."/>
        </authorList>
    </citation>
    <scope>NUCLEOTIDE SEQUENCE [LARGE SCALE GENOMIC DNA]</scope>
</reference>
<keyword evidence="7 16" id="KW-0812">Transmembrane</keyword>
<dbReference type="SUPFAM" id="SSF56519">
    <property type="entry name" value="Penicillin binding protein dimerisation domain"/>
    <property type="match status" value="1"/>
</dbReference>
<dbReference type="GO" id="GO:0071555">
    <property type="term" value="P:cell wall organization"/>
    <property type="evidence" value="ECO:0007669"/>
    <property type="project" value="UniProtKB-KW"/>
</dbReference>
<sequence>MSRNARTSGFPVRRMLVAALLFAGLVGLAARAVYLQVLNADYLQSQGNARHSRVVKDNSHRGMILDRNGAPLAVSTPVDSVWAHPATLAESRERWPALAALLELSAKEIAQLLARSGEREFVYLRRHVTPEVAERVAALGIPGVSLLREYRRYYPLGPVAGHVLGFTNVDDQGQEGIELAYDAWLRAVPGAKRVLKDLQGNAVEMVESLTLPTPGKDLVVSLDRRIQYLAYRELRAAVETHRARAGSAVVLDARSGEVLALVNEPDFNPNNRGSLRSQVFRNRAITDVYEPGSTLKPFTIAAALESGKFSPRSVIDTAPGLVQVGNKTIHDAHNYGALTVAGVIEKSSNVGATKIALALNKTALWEMLRRAGFGETTGVRLPGESAGLLNPPSSWVAVDQASIAYGYGISVTPLQIARAYAVLANEGAALPLTVLKREAPVTGTRVLSAATARELRAMLELVVDGRGTGRLARVADYRVAGKTGTARKLTEQGYSEERYLAWFAGFAPASHPRLVMVVLLDEPRAGGYFGGEVAAPVFAHVMAGALRLLDIPPDAPRAEPRPILTVKTAGGAG</sequence>
<evidence type="ECO:0000256" key="6">
    <source>
        <dbReference type="ARBA" id="ARBA00022670"/>
    </source>
</evidence>
<dbReference type="InterPro" id="IPR037532">
    <property type="entry name" value="FtsI_transpept"/>
</dbReference>
<keyword evidence="14 16" id="KW-0131">Cell cycle</keyword>
<dbReference type="GO" id="GO:0008955">
    <property type="term" value="F:peptidoglycan glycosyltransferase activity"/>
    <property type="evidence" value="ECO:0007669"/>
    <property type="project" value="InterPro"/>
</dbReference>
<comment type="caution">
    <text evidence="19">The sequence shown here is derived from an EMBL/GenBank/DDBJ whole genome shotgun (WGS) entry which is preliminary data.</text>
</comment>
<dbReference type="GO" id="GO:0043093">
    <property type="term" value="P:FtsZ-dependent cytokinesis"/>
    <property type="evidence" value="ECO:0007669"/>
    <property type="project" value="UniProtKB-UniRule"/>
</dbReference>
<name>A0A1F6TQ87_9PROT</name>
<feature type="domain" description="Penicillin-binding protein transpeptidase" evidence="17">
    <location>
        <begin position="246"/>
        <end position="542"/>
    </location>
</feature>
<keyword evidence="8 16" id="KW-0378">Hydrolase</keyword>
<comment type="catalytic activity">
    <reaction evidence="16">
        <text>Preferential cleavage: (Ac)2-L-Lys-D-Ala-|-D-Ala. Also transpeptidation of peptidyl-alanyl moieties that are N-acyl substituents of D-alanine.</text>
        <dbReference type="EC" id="3.4.16.4"/>
    </reaction>
</comment>
<dbReference type="GO" id="GO:0006508">
    <property type="term" value="P:proteolysis"/>
    <property type="evidence" value="ECO:0007669"/>
    <property type="project" value="UniProtKB-KW"/>
</dbReference>
<dbReference type="Gene3D" id="3.30.450.330">
    <property type="match status" value="1"/>
</dbReference>
<dbReference type="InterPro" id="IPR012338">
    <property type="entry name" value="Beta-lactam/transpept-like"/>
</dbReference>
<dbReference type="GO" id="GO:0005886">
    <property type="term" value="C:plasma membrane"/>
    <property type="evidence" value="ECO:0007669"/>
    <property type="project" value="UniProtKB-UniRule"/>
</dbReference>
<evidence type="ECO:0000256" key="5">
    <source>
        <dbReference type="ARBA" id="ARBA00022645"/>
    </source>
</evidence>
<keyword evidence="11 16" id="KW-1133">Transmembrane helix</keyword>
<evidence type="ECO:0000256" key="1">
    <source>
        <dbReference type="ARBA" id="ARBA00004370"/>
    </source>
</evidence>
<dbReference type="Pfam" id="PF03717">
    <property type="entry name" value="PBP_dimer"/>
    <property type="match status" value="1"/>
</dbReference>
<dbReference type="PANTHER" id="PTHR30627:SF1">
    <property type="entry name" value="PEPTIDOGLYCAN D,D-TRANSPEPTIDASE FTSI"/>
    <property type="match status" value="1"/>
</dbReference>
<organism evidence="19 20">
    <name type="scientific">Candidatus Muproteobacteria bacterium RBG_16_65_34</name>
    <dbReference type="NCBI Taxonomy" id="1817760"/>
    <lineage>
        <taxon>Bacteria</taxon>
        <taxon>Pseudomonadati</taxon>
        <taxon>Pseudomonadota</taxon>
        <taxon>Candidatus Muproteobacteria</taxon>
    </lineage>
</organism>
<dbReference type="Gene3D" id="3.90.1310.10">
    <property type="entry name" value="Penicillin-binding protein 2a (Domain 2)"/>
    <property type="match status" value="1"/>
</dbReference>
<evidence type="ECO:0000259" key="18">
    <source>
        <dbReference type="Pfam" id="PF03717"/>
    </source>
</evidence>
<evidence type="ECO:0000256" key="7">
    <source>
        <dbReference type="ARBA" id="ARBA00022692"/>
    </source>
</evidence>
<keyword evidence="3 16" id="KW-0997">Cell inner membrane</keyword>